<dbReference type="AlphaFoldDB" id="A0A7W9EKM8"/>
<gene>
    <name evidence="1" type="ORF">FHS76_001309</name>
</gene>
<reference evidence="1 2" key="1">
    <citation type="submission" date="2020-08" db="EMBL/GenBank/DDBJ databases">
        <title>Genomic Encyclopedia of Type Strains, Phase IV (KMG-IV): sequencing the most valuable type-strain genomes for metagenomic binning, comparative biology and taxonomic classification.</title>
        <authorList>
            <person name="Goeker M."/>
        </authorList>
    </citation>
    <scope>NUCLEOTIDE SEQUENCE [LARGE SCALE GENOMIC DNA]</scope>
    <source>
        <strain evidence="1 2">DSM 26944</strain>
    </source>
</reference>
<protein>
    <submittedName>
        <fullName evidence="1">Uncharacterized protein</fullName>
    </submittedName>
</protein>
<dbReference type="EMBL" id="JACIJG010000004">
    <property type="protein sequence ID" value="MBB5701458.1"/>
    <property type="molecule type" value="Genomic_DNA"/>
</dbReference>
<dbReference type="RefSeq" id="WP_183649721.1">
    <property type="nucleotide sequence ID" value="NZ_JACIJG010000004.1"/>
</dbReference>
<name>A0A7W9EKM8_9HYPH</name>
<keyword evidence="2" id="KW-1185">Reference proteome</keyword>
<comment type="caution">
    <text evidence="1">The sequence shown here is derived from an EMBL/GenBank/DDBJ whole genome shotgun (WGS) entry which is preliminary data.</text>
</comment>
<evidence type="ECO:0000313" key="1">
    <source>
        <dbReference type="EMBL" id="MBB5701458.1"/>
    </source>
</evidence>
<sequence>MKSNCAVTNIRSAIAAYLRHRSGISLIEMCRDIVGFAGDKTWIIADANLVVWPGMSDEAVEAMMAMIVAEEITPTVTTPFVYLYDGGMLDMPVAKSLKHYKTKRWIPLVFAGGAA</sequence>
<organism evidence="1 2">
    <name type="scientific">Brucella daejeonensis</name>
    <dbReference type="NCBI Taxonomy" id="659015"/>
    <lineage>
        <taxon>Bacteria</taxon>
        <taxon>Pseudomonadati</taxon>
        <taxon>Pseudomonadota</taxon>
        <taxon>Alphaproteobacteria</taxon>
        <taxon>Hyphomicrobiales</taxon>
        <taxon>Brucellaceae</taxon>
        <taxon>Brucella/Ochrobactrum group</taxon>
        <taxon>Brucella</taxon>
    </lineage>
</organism>
<evidence type="ECO:0000313" key="2">
    <source>
        <dbReference type="Proteomes" id="UP000555546"/>
    </source>
</evidence>
<dbReference type="Proteomes" id="UP000555546">
    <property type="component" value="Unassembled WGS sequence"/>
</dbReference>
<proteinExistence type="predicted"/>
<accession>A0A7W9EKM8</accession>